<dbReference type="AlphaFoldDB" id="A0AAD2G6U6"/>
<dbReference type="Proteomes" id="UP001295423">
    <property type="component" value="Unassembled WGS sequence"/>
</dbReference>
<organism evidence="3 4">
    <name type="scientific">Cylindrotheca closterium</name>
    <dbReference type="NCBI Taxonomy" id="2856"/>
    <lineage>
        <taxon>Eukaryota</taxon>
        <taxon>Sar</taxon>
        <taxon>Stramenopiles</taxon>
        <taxon>Ochrophyta</taxon>
        <taxon>Bacillariophyta</taxon>
        <taxon>Bacillariophyceae</taxon>
        <taxon>Bacillariophycidae</taxon>
        <taxon>Bacillariales</taxon>
        <taxon>Bacillariaceae</taxon>
        <taxon>Cylindrotheca</taxon>
    </lineage>
</organism>
<dbReference type="InterPro" id="IPR027443">
    <property type="entry name" value="IPNS-like_sf"/>
</dbReference>
<dbReference type="InterPro" id="IPR005123">
    <property type="entry name" value="Oxoglu/Fe-dep_dioxygenase_dom"/>
</dbReference>
<protein>
    <recommendedName>
        <fullName evidence="2">Fe2OG dioxygenase domain-containing protein</fullName>
    </recommendedName>
</protein>
<evidence type="ECO:0000313" key="4">
    <source>
        <dbReference type="Proteomes" id="UP001295423"/>
    </source>
</evidence>
<dbReference type="InterPro" id="IPR044861">
    <property type="entry name" value="IPNS-like_FE2OG_OXY"/>
</dbReference>
<reference evidence="3" key="1">
    <citation type="submission" date="2023-08" db="EMBL/GenBank/DDBJ databases">
        <authorList>
            <person name="Audoor S."/>
            <person name="Bilcke G."/>
        </authorList>
    </citation>
    <scope>NUCLEOTIDE SEQUENCE</scope>
</reference>
<feature type="domain" description="Fe2OG dioxygenase" evidence="2">
    <location>
        <begin position="536"/>
        <end position="659"/>
    </location>
</feature>
<feature type="compositionally biased region" description="Low complexity" evidence="1">
    <location>
        <begin position="450"/>
        <end position="465"/>
    </location>
</feature>
<dbReference type="PROSITE" id="PS51471">
    <property type="entry name" value="FE2OG_OXY"/>
    <property type="match status" value="1"/>
</dbReference>
<dbReference type="InterPro" id="IPR050231">
    <property type="entry name" value="Iron_ascorbate_oxido_reductase"/>
</dbReference>
<comment type="caution">
    <text evidence="3">The sequence shown here is derived from an EMBL/GenBank/DDBJ whole genome shotgun (WGS) entry which is preliminary data.</text>
</comment>
<accession>A0AAD2G6U6</accession>
<dbReference type="SUPFAM" id="SSF51197">
    <property type="entry name" value="Clavaminate synthase-like"/>
    <property type="match status" value="1"/>
</dbReference>
<dbReference type="Pfam" id="PF14226">
    <property type="entry name" value="DIOX_N"/>
    <property type="match status" value="1"/>
</dbReference>
<gene>
    <name evidence="3" type="ORF">CYCCA115_LOCUS19363</name>
</gene>
<dbReference type="InterPro" id="IPR026992">
    <property type="entry name" value="DIOX_N"/>
</dbReference>
<evidence type="ECO:0000313" key="3">
    <source>
        <dbReference type="EMBL" id="CAJ1961771.1"/>
    </source>
</evidence>
<dbReference type="EMBL" id="CAKOGP040002091">
    <property type="protein sequence ID" value="CAJ1961771.1"/>
    <property type="molecule type" value="Genomic_DNA"/>
</dbReference>
<evidence type="ECO:0000259" key="2">
    <source>
        <dbReference type="PROSITE" id="PS51471"/>
    </source>
</evidence>
<sequence length="703" mass="78901">MSTPAIRRRTPKSQRRKDGLIQYAKDITSQNGEDGIIEAIFQRIPPSNTNTTNTTRYCVDVGAWDGKHLSNTHSLLTPPDSCWQGVLIEADPHRIHDLKQLHEPLGNLCIHSTVSSNVNSENSLLYILQHRANHVPKDFDFLSIDVDGSDYWLLHDIWNPPTSKEQTYRPKVVCIEANPTMPNDLIYIPPRNDTIRHGSSLAALVELAEQNDYVLIETTIYNAFFVPQEIYTKHFSELVPDTSIEALREMTMGTSIYQLYDGTLKLWGCKKMLWHNMPMDEAKLQVLPPQKRSFPFAPQTSSMAESAFFKSTSIVVDMSAYCKDSSSQQQGNEKEESQEAAAVKRECASEIVRQLKYDGFVLVKGTGMSQQVCQDALDNTHAFLQEADESVRRSCLTKDRARRGYSPMCTENFASLIGEDGPNDLVRKFRIGPTTIAEIGAQTERTEEISAASSGTPSSSPLHSPNVWPSSEVWDEHSSTAFRNATETYYERICKVSHSIVQAICHGIMFEEHQSNPDQQSTLSSLQAIASKDISDHTSILTLLGYRKGTRHKKTQKKRHVHPLVAAHTDVGVITVLLFDGGNSALLQRKSSPTNENNDEDQWTNVTLPPMVPEDPIFVVNIADCLSELSNNCLPSTLHRVMPGSGVSPRNCLALFVGLQPQEMLHFHHDHDNGQQDGTIMTYEEWRKRRIAKSQAVLESNKK</sequence>
<dbReference type="Gene3D" id="2.60.120.330">
    <property type="entry name" value="B-lactam Antibiotic, Isopenicillin N Synthase, Chain"/>
    <property type="match status" value="1"/>
</dbReference>
<dbReference type="Pfam" id="PF03171">
    <property type="entry name" value="2OG-FeII_Oxy"/>
    <property type="match status" value="1"/>
</dbReference>
<dbReference type="PANTHER" id="PTHR47990">
    <property type="entry name" value="2-OXOGLUTARATE (2OG) AND FE(II)-DEPENDENT OXYGENASE SUPERFAMILY PROTEIN-RELATED"/>
    <property type="match status" value="1"/>
</dbReference>
<name>A0AAD2G6U6_9STRA</name>
<feature type="region of interest" description="Disordered" evidence="1">
    <location>
        <begin position="442"/>
        <end position="467"/>
    </location>
</feature>
<proteinExistence type="predicted"/>
<evidence type="ECO:0000256" key="1">
    <source>
        <dbReference type="SAM" id="MobiDB-lite"/>
    </source>
</evidence>
<keyword evidence="4" id="KW-1185">Reference proteome</keyword>